<evidence type="ECO:0000313" key="3">
    <source>
        <dbReference type="Proteomes" id="UP001583177"/>
    </source>
</evidence>
<feature type="compositionally biased region" description="Polar residues" evidence="1">
    <location>
        <begin position="1"/>
        <end position="10"/>
    </location>
</feature>
<reference evidence="2 3" key="1">
    <citation type="journal article" date="2024" name="IMA Fungus">
        <title>IMA Genome - F19 : A genome assembly and annotation guide to empower mycologists, including annotated draft genome sequences of Ceratocystis pirilliformis, Diaporthe australafricana, Fusarium ophioides, Paecilomyces lecythidis, and Sporothrix stenoceras.</title>
        <authorList>
            <person name="Aylward J."/>
            <person name="Wilson A.M."/>
            <person name="Visagie C.M."/>
            <person name="Spraker J."/>
            <person name="Barnes I."/>
            <person name="Buitendag C."/>
            <person name="Ceriani C."/>
            <person name="Del Mar Angel L."/>
            <person name="du Plessis D."/>
            <person name="Fuchs T."/>
            <person name="Gasser K."/>
            <person name="Kramer D."/>
            <person name="Li W."/>
            <person name="Munsamy K."/>
            <person name="Piso A."/>
            <person name="Price J.L."/>
            <person name="Sonnekus B."/>
            <person name="Thomas C."/>
            <person name="van der Nest A."/>
            <person name="van Dijk A."/>
            <person name="van Heerden A."/>
            <person name="van Vuuren N."/>
            <person name="Yilmaz N."/>
            <person name="Duong T.A."/>
            <person name="van der Merwe N.A."/>
            <person name="Wingfield M.J."/>
            <person name="Wingfield B.D."/>
        </authorList>
    </citation>
    <scope>NUCLEOTIDE SEQUENCE [LARGE SCALE GENOMIC DNA]</scope>
    <source>
        <strain evidence="2 3">CMW 18300</strain>
    </source>
</reference>
<evidence type="ECO:0000256" key="1">
    <source>
        <dbReference type="SAM" id="MobiDB-lite"/>
    </source>
</evidence>
<comment type="caution">
    <text evidence="2">The sequence shown here is derived from an EMBL/GenBank/DDBJ whole genome shotgun (WGS) entry which is preliminary data.</text>
</comment>
<gene>
    <name evidence="2" type="ORF">Daus18300_004082</name>
</gene>
<organism evidence="2 3">
    <name type="scientific">Diaporthe australafricana</name>
    <dbReference type="NCBI Taxonomy" id="127596"/>
    <lineage>
        <taxon>Eukaryota</taxon>
        <taxon>Fungi</taxon>
        <taxon>Dikarya</taxon>
        <taxon>Ascomycota</taxon>
        <taxon>Pezizomycotina</taxon>
        <taxon>Sordariomycetes</taxon>
        <taxon>Sordariomycetidae</taxon>
        <taxon>Diaporthales</taxon>
        <taxon>Diaporthaceae</taxon>
        <taxon>Diaporthe</taxon>
    </lineage>
</organism>
<evidence type="ECO:0000313" key="2">
    <source>
        <dbReference type="EMBL" id="KAL1873262.1"/>
    </source>
</evidence>
<accession>A0ABR3XC38</accession>
<dbReference type="EMBL" id="JAWRVE010000026">
    <property type="protein sequence ID" value="KAL1873262.1"/>
    <property type="molecule type" value="Genomic_DNA"/>
</dbReference>
<feature type="region of interest" description="Disordered" evidence="1">
    <location>
        <begin position="1"/>
        <end position="20"/>
    </location>
</feature>
<name>A0ABR3XC38_9PEZI</name>
<feature type="non-terminal residue" evidence="2">
    <location>
        <position position="1"/>
    </location>
</feature>
<dbReference type="Proteomes" id="UP001583177">
    <property type="component" value="Unassembled WGS sequence"/>
</dbReference>
<protein>
    <submittedName>
        <fullName evidence="2">Uncharacterized protein</fullName>
    </submittedName>
</protein>
<feature type="compositionally biased region" description="Polar residues" evidence="1">
    <location>
        <begin position="261"/>
        <end position="272"/>
    </location>
</feature>
<feature type="region of interest" description="Disordered" evidence="1">
    <location>
        <begin position="255"/>
        <end position="278"/>
    </location>
</feature>
<proteinExistence type="predicted"/>
<sequence>CSSTALSRPTTDLECDDGVSPSDWTQPTGYCTDLDLHPLFSASSASDGDRASGWHELGLLEQLLDLQSWLQQFTLTDSSLADRLSKVLNKADALIRILNAVIGTEKAPSETGTSHSTAGNCSESEKQDLIVIHSLTCYYYLLAALRPMVESLVHSSSGRKDGSSTSTFPIKLGNFSLASQPEVNDQLTLHLIQILLQNMKNLVSTVASQQPQADNETEVTVPASKDAAIFVALQAMRLKEQSVFDLLQRPQPAPLHRERNMAQNSAGCSNKVTPGGQR</sequence>
<keyword evidence="3" id="KW-1185">Reference proteome</keyword>